<feature type="region of interest" description="Disordered" evidence="2">
    <location>
        <begin position="273"/>
        <end position="346"/>
    </location>
</feature>
<sequence>MVRFHMSKSTVAEPQQSRDVGYGSWSGGQSTGNGPHWGNDHIGYQSHNPSSIHDHNAFVYTPLQDPPPMYAASSMPPPRTTYPQLQPHITSSQLPMGYPSEYRPSQLRSQSMDQNQFSPPYSMNGHIASAPLPTVPAPLPRGSGRSGSNPRKTLTDADRRNMCIYAEKHPAVKQQDIGALFGVERSTVSKVLRQKDKYMQQDDGSRSPARKPKNKGQDPERTLVNWVKKHHKRGDAITDEMLKKKLIYFASAAQNSDAHTKANNPAWVKKFKREHNLHGLKSRKNSIADESEELSAPPSGAQTPNSHSSPCSPPPGDTKEESPSAMSIIKDEDDMESESPNFESEFSFGHKPYHSMSNASLASMFDERGPFSPGPGSPGSGLFGQDPSSPFNQDKGLSSAPGNPSRPRSQTFPIADTTSYISPANSEPLTPKYLTGTALDHSPLGNVSSALSSVEELSEPDMNHRPTSMVSSSPHGLALGGISNMPPHLSMNHSGHHHSGTPTPVSGIQSAGAYSLEHAFDILRIAMMEQGNGAFDPQDYMTLGKIMNQLNVQTNQLGGDIGFHRVGSADFHQYMKSE</sequence>
<accession>A0A517LEM0</accession>
<feature type="region of interest" description="Disordered" evidence="2">
    <location>
        <begin position="364"/>
        <end position="413"/>
    </location>
</feature>
<feature type="compositionally biased region" description="Polar residues" evidence="2">
    <location>
        <begin position="465"/>
        <end position="474"/>
    </location>
</feature>
<dbReference type="AlphaFoldDB" id="A0A517LEM0"/>
<feature type="domain" description="HTH CENPB-type" evidence="3">
    <location>
        <begin position="207"/>
        <end position="281"/>
    </location>
</feature>
<feature type="compositionally biased region" description="Polar residues" evidence="2">
    <location>
        <begin position="7"/>
        <end position="18"/>
    </location>
</feature>
<evidence type="ECO:0000313" key="4">
    <source>
        <dbReference type="EMBL" id="QDS74089.1"/>
    </source>
</evidence>
<feature type="region of interest" description="Disordered" evidence="2">
    <location>
        <begin position="192"/>
        <end position="223"/>
    </location>
</feature>
<feature type="compositionally biased region" description="Polar residues" evidence="2">
    <location>
        <begin position="386"/>
        <end position="413"/>
    </location>
</feature>
<evidence type="ECO:0000313" key="5">
    <source>
        <dbReference type="Proteomes" id="UP000316270"/>
    </source>
</evidence>
<dbReference type="GO" id="GO:0003677">
    <property type="term" value="F:DNA binding"/>
    <property type="evidence" value="ECO:0007669"/>
    <property type="project" value="UniProtKB-KW"/>
</dbReference>
<feature type="compositionally biased region" description="Basic residues" evidence="2">
    <location>
        <begin position="273"/>
        <end position="284"/>
    </location>
</feature>
<gene>
    <name evidence="4" type="ORF">FKW77_009585</name>
</gene>
<dbReference type="SUPFAM" id="SSF46689">
    <property type="entry name" value="Homeodomain-like"/>
    <property type="match status" value="1"/>
</dbReference>
<organism evidence="4 5">
    <name type="scientific">Venturia effusa</name>
    <dbReference type="NCBI Taxonomy" id="50376"/>
    <lineage>
        <taxon>Eukaryota</taxon>
        <taxon>Fungi</taxon>
        <taxon>Dikarya</taxon>
        <taxon>Ascomycota</taxon>
        <taxon>Pezizomycotina</taxon>
        <taxon>Dothideomycetes</taxon>
        <taxon>Pleosporomycetidae</taxon>
        <taxon>Venturiales</taxon>
        <taxon>Venturiaceae</taxon>
        <taxon>Venturia</taxon>
    </lineage>
</organism>
<dbReference type="InterPro" id="IPR006600">
    <property type="entry name" value="HTH_CenpB_DNA-bd_dom"/>
</dbReference>
<keyword evidence="1" id="KW-0238">DNA-binding</keyword>
<protein>
    <recommendedName>
        <fullName evidence="3">HTH CENPB-type domain-containing protein</fullName>
    </recommendedName>
</protein>
<dbReference type="Pfam" id="PF03221">
    <property type="entry name" value="HTH_Tnp_Tc5"/>
    <property type="match status" value="1"/>
</dbReference>
<feature type="compositionally biased region" description="Basic and acidic residues" evidence="2">
    <location>
        <begin position="193"/>
        <end position="205"/>
    </location>
</feature>
<evidence type="ECO:0000256" key="1">
    <source>
        <dbReference type="ARBA" id="ARBA00023125"/>
    </source>
</evidence>
<dbReference type="Gene3D" id="1.10.10.60">
    <property type="entry name" value="Homeodomain-like"/>
    <property type="match status" value="2"/>
</dbReference>
<feature type="region of interest" description="Disordered" evidence="2">
    <location>
        <begin position="1"/>
        <end position="50"/>
    </location>
</feature>
<dbReference type="OrthoDB" id="9909311at2759"/>
<dbReference type="InterPro" id="IPR009057">
    <property type="entry name" value="Homeodomain-like_sf"/>
</dbReference>
<keyword evidence="5" id="KW-1185">Reference proteome</keyword>
<proteinExistence type="predicted"/>
<reference evidence="4 5" key="1">
    <citation type="submission" date="2019-07" db="EMBL/GenBank/DDBJ databases">
        <title>Finished genome of Venturia effusa.</title>
        <authorList>
            <person name="Young C.A."/>
            <person name="Cox M.P."/>
            <person name="Ganley A.R.D."/>
            <person name="David W.J."/>
        </authorList>
    </citation>
    <scope>NUCLEOTIDE SEQUENCE [LARGE SCALE GENOMIC DNA]</scope>
    <source>
        <strain evidence="5">albino</strain>
    </source>
</reference>
<evidence type="ECO:0000256" key="2">
    <source>
        <dbReference type="SAM" id="MobiDB-lite"/>
    </source>
</evidence>
<dbReference type="STRING" id="50376.A0A517LEM0"/>
<name>A0A517LEM0_9PEZI</name>
<evidence type="ECO:0000259" key="3">
    <source>
        <dbReference type="PROSITE" id="PS51253"/>
    </source>
</evidence>
<dbReference type="PROSITE" id="PS51253">
    <property type="entry name" value="HTH_CENPB"/>
    <property type="match status" value="1"/>
</dbReference>
<feature type="region of interest" description="Disordered" evidence="2">
    <location>
        <begin position="450"/>
        <end position="506"/>
    </location>
</feature>
<feature type="region of interest" description="Disordered" evidence="2">
    <location>
        <begin position="134"/>
        <end position="156"/>
    </location>
</feature>
<dbReference type="Proteomes" id="UP000316270">
    <property type="component" value="Chromosome 10"/>
</dbReference>
<dbReference type="EMBL" id="CP042194">
    <property type="protein sequence ID" value="QDS74089.1"/>
    <property type="molecule type" value="Genomic_DNA"/>
</dbReference>